<protein>
    <submittedName>
        <fullName evidence="1">RCG63551</fullName>
    </submittedName>
</protein>
<accession>A6JC58</accession>
<proteinExistence type="predicted"/>
<evidence type="ECO:0000313" key="2">
    <source>
        <dbReference type="Proteomes" id="UP000234681"/>
    </source>
</evidence>
<sequence>MSMALMDITPKSHFCLHTASGLQVEMAQRLRALTAFPEDGSLVPRTMELAAACSSSVIGSNTLF</sequence>
<organism evidence="1 2">
    <name type="scientific">Rattus norvegicus</name>
    <name type="common">Rat</name>
    <dbReference type="NCBI Taxonomy" id="10116"/>
    <lineage>
        <taxon>Eukaryota</taxon>
        <taxon>Metazoa</taxon>
        <taxon>Chordata</taxon>
        <taxon>Craniata</taxon>
        <taxon>Vertebrata</taxon>
        <taxon>Euteleostomi</taxon>
        <taxon>Mammalia</taxon>
        <taxon>Eutheria</taxon>
        <taxon>Euarchontoglires</taxon>
        <taxon>Glires</taxon>
        <taxon>Rodentia</taxon>
        <taxon>Myomorpha</taxon>
        <taxon>Muroidea</taxon>
        <taxon>Muridae</taxon>
        <taxon>Murinae</taxon>
        <taxon>Rattus</taxon>
    </lineage>
</organism>
<dbReference type="Proteomes" id="UP000234681">
    <property type="component" value="Chromosome 1"/>
</dbReference>
<dbReference type="EMBL" id="CH473980">
    <property type="protein sequence ID" value="EDM08585.1"/>
    <property type="molecule type" value="Genomic_DNA"/>
</dbReference>
<name>A6JC58_RAT</name>
<dbReference type="AlphaFoldDB" id="A6JC58"/>
<evidence type="ECO:0000313" key="1">
    <source>
        <dbReference type="EMBL" id="EDM08585.1"/>
    </source>
</evidence>
<reference evidence="2" key="1">
    <citation type="submission" date="2005-09" db="EMBL/GenBank/DDBJ databases">
        <authorList>
            <person name="Mural R.J."/>
            <person name="Li P.W."/>
            <person name="Adams M.D."/>
            <person name="Amanatides P.G."/>
            <person name="Baden-Tillson H."/>
            <person name="Barnstead M."/>
            <person name="Chin S.H."/>
            <person name="Dew I."/>
            <person name="Evans C.A."/>
            <person name="Ferriera S."/>
            <person name="Flanigan M."/>
            <person name="Fosler C."/>
            <person name="Glodek A."/>
            <person name="Gu Z."/>
            <person name="Holt R.A."/>
            <person name="Jennings D."/>
            <person name="Kraft C.L."/>
            <person name="Lu F."/>
            <person name="Nguyen T."/>
            <person name="Nusskern D.R."/>
            <person name="Pfannkoch C.M."/>
            <person name="Sitter C."/>
            <person name="Sutton G.G."/>
            <person name="Venter J.C."/>
            <person name="Wang Z."/>
            <person name="Woodage T."/>
            <person name="Zheng X.H."/>
            <person name="Zhong F."/>
        </authorList>
    </citation>
    <scope>NUCLEOTIDE SEQUENCE [LARGE SCALE GENOMIC DNA]</scope>
    <source>
        <strain>BN</strain>
        <strain evidence="2">Sprague-Dawley</strain>
    </source>
</reference>
<gene>
    <name evidence="1" type="ORF">rCG_63551</name>
</gene>